<dbReference type="InterPro" id="IPR013097">
    <property type="entry name" value="Dabb"/>
</dbReference>
<protein>
    <recommendedName>
        <fullName evidence="1">Stress-response A/B barrel domain-containing protein</fullName>
    </recommendedName>
</protein>
<dbReference type="EMBL" id="BJXB01000009">
    <property type="protein sequence ID" value="GEM46744.1"/>
    <property type="molecule type" value="Genomic_DNA"/>
</dbReference>
<dbReference type="InterPro" id="IPR011008">
    <property type="entry name" value="Dimeric_a/b-barrel"/>
</dbReference>
<gene>
    <name evidence="2" type="ORF">DC3_23790</name>
</gene>
<reference evidence="2 3" key="1">
    <citation type="submission" date="2019-07" db="EMBL/GenBank/DDBJ databases">
        <title>Whole genome shotgun sequence of Deinococcus cellulosilyticus NBRC 106333.</title>
        <authorList>
            <person name="Hosoyama A."/>
            <person name="Uohara A."/>
            <person name="Ohji S."/>
            <person name="Ichikawa N."/>
        </authorList>
    </citation>
    <scope>NUCLEOTIDE SEQUENCE [LARGE SCALE GENOMIC DNA]</scope>
    <source>
        <strain evidence="2 3">NBRC 106333</strain>
    </source>
</reference>
<dbReference type="SMART" id="SM00886">
    <property type="entry name" value="Dabb"/>
    <property type="match status" value="1"/>
</dbReference>
<feature type="domain" description="Stress-response A/B barrel" evidence="1">
    <location>
        <begin position="2"/>
        <end position="97"/>
    </location>
</feature>
<dbReference type="Proteomes" id="UP000321306">
    <property type="component" value="Unassembled WGS sequence"/>
</dbReference>
<dbReference type="OrthoDB" id="9808130at2"/>
<sequence length="101" mass="11661">MFIHSVYFWLKPALSAQDHQTFLEGIASLTEIETVAHGYWGKPAATDRPIIEKGYSYGLVLVFKDQEAHDAYQVDPVHDLFRERCSPFWNRVTIFDTVQEA</sequence>
<dbReference type="Gene3D" id="3.30.70.100">
    <property type="match status" value="1"/>
</dbReference>
<dbReference type="Pfam" id="PF07876">
    <property type="entry name" value="Dabb"/>
    <property type="match status" value="1"/>
</dbReference>
<evidence type="ECO:0000313" key="2">
    <source>
        <dbReference type="EMBL" id="GEM46744.1"/>
    </source>
</evidence>
<keyword evidence="3" id="KW-1185">Reference proteome</keyword>
<dbReference type="AlphaFoldDB" id="A0A511N1J6"/>
<dbReference type="PROSITE" id="PS51502">
    <property type="entry name" value="S_R_A_B_BARREL"/>
    <property type="match status" value="1"/>
</dbReference>
<evidence type="ECO:0000259" key="1">
    <source>
        <dbReference type="PROSITE" id="PS51502"/>
    </source>
</evidence>
<comment type="caution">
    <text evidence="2">The sequence shown here is derived from an EMBL/GenBank/DDBJ whole genome shotgun (WGS) entry which is preliminary data.</text>
</comment>
<name>A0A511N1J6_DEIC1</name>
<organism evidence="2 3">
    <name type="scientific">Deinococcus cellulosilyticus (strain DSM 18568 / NBRC 106333 / KACC 11606 / 5516J-15)</name>
    <dbReference type="NCBI Taxonomy" id="1223518"/>
    <lineage>
        <taxon>Bacteria</taxon>
        <taxon>Thermotogati</taxon>
        <taxon>Deinococcota</taxon>
        <taxon>Deinococci</taxon>
        <taxon>Deinococcales</taxon>
        <taxon>Deinococcaceae</taxon>
        <taxon>Deinococcus</taxon>
    </lineage>
</organism>
<dbReference type="RefSeq" id="WP_146884543.1">
    <property type="nucleotide sequence ID" value="NZ_BJXB01000009.1"/>
</dbReference>
<dbReference type="SUPFAM" id="SSF54909">
    <property type="entry name" value="Dimeric alpha+beta barrel"/>
    <property type="match status" value="1"/>
</dbReference>
<accession>A0A511N1J6</accession>
<proteinExistence type="predicted"/>
<evidence type="ECO:0000313" key="3">
    <source>
        <dbReference type="Proteomes" id="UP000321306"/>
    </source>
</evidence>